<evidence type="ECO:0000256" key="3">
    <source>
        <dbReference type="ARBA" id="ARBA00023002"/>
    </source>
</evidence>
<dbReference type="Proteomes" id="UP000799324">
    <property type="component" value="Unassembled WGS sequence"/>
</dbReference>
<dbReference type="PRINTS" id="PR00081">
    <property type="entry name" value="GDHRDH"/>
</dbReference>
<dbReference type="InterPro" id="IPR020904">
    <property type="entry name" value="Sc_DH/Rdtase_CS"/>
</dbReference>
<dbReference type="Pfam" id="PF00106">
    <property type="entry name" value="adh_short"/>
    <property type="match status" value="1"/>
</dbReference>
<evidence type="ECO:0000256" key="4">
    <source>
        <dbReference type="RuleBase" id="RU000363"/>
    </source>
</evidence>
<sequence length="282" mass="29969">MASKGTVLITGCSDGGLGSVLALRFHELGYHVFATARDVSKMSKLAELANTTLLQLDVLVPEHTKSAVEAVTKETGGKLDYLVNMAGIGQFSPLLDENLDDVKRLFDIHVFAPLANTQAFSPLLIEAKGVAVFISSLAGHLHIPFLGSYAGAKIAIETMAETLRLEIAPFGVDVITIVTGAVKSMGHSHFEDHKLPEGSLYAAIASTVKDRAQGKDGIPRMEAEEYAQEVVQAIIEQRAGKFWYGQNADLVKDGTTNTAVSQVIGDAGMTMGTGLDRLGGVE</sequence>
<name>A0A6A6TAT3_9PLEO</name>
<evidence type="ECO:0000256" key="1">
    <source>
        <dbReference type="ARBA" id="ARBA00006484"/>
    </source>
</evidence>
<gene>
    <name evidence="5" type="ORF">K491DRAFT_777956</name>
</gene>
<dbReference type="GO" id="GO:0005811">
    <property type="term" value="C:lipid droplet"/>
    <property type="evidence" value="ECO:0007669"/>
    <property type="project" value="TreeGrafter"/>
</dbReference>
<dbReference type="Gene3D" id="3.40.50.720">
    <property type="entry name" value="NAD(P)-binding Rossmann-like Domain"/>
    <property type="match status" value="1"/>
</dbReference>
<dbReference type="AlphaFoldDB" id="A0A6A6TAT3"/>
<evidence type="ECO:0000313" key="5">
    <source>
        <dbReference type="EMBL" id="KAF2656417.1"/>
    </source>
</evidence>
<dbReference type="InterPro" id="IPR036291">
    <property type="entry name" value="NAD(P)-bd_dom_sf"/>
</dbReference>
<dbReference type="OrthoDB" id="2102561at2759"/>
<dbReference type="GO" id="GO:0005783">
    <property type="term" value="C:endoplasmic reticulum"/>
    <property type="evidence" value="ECO:0007669"/>
    <property type="project" value="TreeGrafter"/>
</dbReference>
<evidence type="ECO:0000256" key="2">
    <source>
        <dbReference type="ARBA" id="ARBA00022857"/>
    </source>
</evidence>
<dbReference type="GO" id="GO:0019433">
    <property type="term" value="P:triglyceride catabolic process"/>
    <property type="evidence" value="ECO:0007669"/>
    <property type="project" value="TreeGrafter"/>
</dbReference>
<keyword evidence="2" id="KW-0521">NADP</keyword>
<dbReference type="PANTHER" id="PTHR44169">
    <property type="entry name" value="NADPH-DEPENDENT 1-ACYLDIHYDROXYACETONE PHOSPHATE REDUCTASE"/>
    <property type="match status" value="1"/>
</dbReference>
<reference evidence="5" key="1">
    <citation type="journal article" date="2020" name="Stud. Mycol.">
        <title>101 Dothideomycetes genomes: a test case for predicting lifestyles and emergence of pathogens.</title>
        <authorList>
            <person name="Haridas S."/>
            <person name="Albert R."/>
            <person name="Binder M."/>
            <person name="Bloem J."/>
            <person name="Labutti K."/>
            <person name="Salamov A."/>
            <person name="Andreopoulos B."/>
            <person name="Baker S."/>
            <person name="Barry K."/>
            <person name="Bills G."/>
            <person name="Bluhm B."/>
            <person name="Cannon C."/>
            <person name="Castanera R."/>
            <person name="Culley D."/>
            <person name="Daum C."/>
            <person name="Ezra D."/>
            <person name="Gonzalez J."/>
            <person name="Henrissat B."/>
            <person name="Kuo A."/>
            <person name="Liang C."/>
            <person name="Lipzen A."/>
            <person name="Lutzoni F."/>
            <person name="Magnuson J."/>
            <person name="Mondo S."/>
            <person name="Nolan M."/>
            <person name="Ohm R."/>
            <person name="Pangilinan J."/>
            <person name="Park H.-J."/>
            <person name="Ramirez L."/>
            <person name="Alfaro M."/>
            <person name="Sun H."/>
            <person name="Tritt A."/>
            <person name="Yoshinaga Y."/>
            <person name="Zwiers L.-H."/>
            <person name="Turgeon B."/>
            <person name="Goodwin S."/>
            <person name="Spatafora J."/>
            <person name="Crous P."/>
            <person name="Grigoriev I."/>
        </authorList>
    </citation>
    <scope>NUCLEOTIDE SEQUENCE</scope>
    <source>
        <strain evidence="5">CBS 122681</strain>
    </source>
</reference>
<protein>
    <submittedName>
        <fullName evidence="5">NAD(P)-binding protein</fullName>
    </submittedName>
</protein>
<dbReference type="GO" id="GO:0000140">
    <property type="term" value="F:acylglycerone-phosphate reductase (NADP+) activity"/>
    <property type="evidence" value="ECO:0007669"/>
    <property type="project" value="TreeGrafter"/>
</dbReference>
<dbReference type="InterPro" id="IPR002347">
    <property type="entry name" value="SDR_fam"/>
</dbReference>
<dbReference type="SUPFAM" id="SSF51735">
    <property type="entry name" value="NAD(P)-binding Rossmann-fold domains"/>
    <property type="match status" value="1"/>
</dbReference>
<dbReference type="PRINTS" id="PR00080">
    <property type="entry name" value="SDRFAMILY"/>
</dbReference>
<dbReference type="PROSITE" id="PS00061">
    <property type="entry name" value="ADH_SHORT"/>
    <property type="match status" value="1"/>
</dbReference>
<dbReference type="GO" id="GO:0006654">
    <property type="term" value="P:phosphatidic acid biosynthetic process"/>
    <property type="evidence" value="ECO:0007669"/>
    <property type="project" value="TreeGrafter"/>
</dbReference>
<comment type="similarity">
    <text evidence="1 4">Belongs to the short-chain dehydrogenases/reductases (SDR) family.</text>
</comment>
<evidence type="ECO:0000313" key="6">
    <source>
        <dbReference type="Proteomes" id="UP000799324"/>
    </source>
</evidence>
<accession>A0A6A6TAT3</accession>
<organism evidence="5 6">
    <name type="scientific">Lophiostoma macrostomum CBS 122681</name>
    <dbReference type="NCBI Taxonomy" id="1314788"/>
    <lineage>
        <taxon>Eukaryota</taxon>
        <taxon>Fungi</taxon>
        <taxon>Dikarya</taxon>
        <taxon>Ascomycota</taxon>
        <taxon>Pezizomycotina</taxon>
        <taxon>Dothideomycetes</taxon>
        <taxon>Pleosporomycetidae</taxon>
        <taxon>Pleosporales</taxon>
        <taxon>Lophiostomataceae</taxon>
        <taxon>Lophiostoma</taxon>
    </lineage>
</organism>
<dbReference type="EMBL" id="MU004336">
    <property type="protein sequence ID" value="KAF2656417.1"/>
    <property type="molecule type" value="Genomic_DNA"/>
</dbReference>
<dbReference type="PANTHER" id="PTHR44169:SF6">
    <property type="entry name" value="NADPH-DEPENDENT 1-ACYLDIHYDROXYACETONE PHOSPHATE REDUCTASE"/>
    <property type="match status" value="1"/>
</dbReference>
<keyword evidence="6" id="KW-1185">Reference proteome</keyword>
<keyword evidence="3" id="KW-0560">Oxidoreductase</keyword>
<proteinExistence type="inferred from homology"/>
<dbReference type="GO" id="GO:0004806">
    <property type="term" value="F:triacylglycerol lipase activity"/>
    <property type="evidence" value="ECO:0007669"/>
    <property type="project" value="TreeGrafter"/>
</dbReference>